<dbReference type="OMA" id="WEYRDYN"/>
<feature type="transmembrane region" description="Helical" evidence="7">
    <location>
        <begin position="18"/>
        <end position="37"/>
    </location>
</feature>
<dbReference type="PANTHER" id="PTHR32285:SF48">
    <property type="entry name" value="PROTEIN TRICHOME BIREFRINGENCE-LIKE 19"/>
    <property type="match status" value="1"/>
</dbReference>
<keyword evidence="3 7" id="KW-0812">Transmembrane</keyword>
<feature type="domain" description="Trichome birefringence-like N-terminal" evidence="9">
    <location>
        <begin position="73"/>
        <end position="126"/>
    </location>
</feature>
<name>A0A803LKQ8_CHEQI</name>
<dbReference type="InterPro" id="IPR025846">
    <property type="entry name" value="TBL_N"/>
</dbReference>
<evidence type="ECO:0000256" key="4">
    <source>
        <dbReference type="ARBA" id="ARBA00022968"/>
    </source>
</evidence>
<dbReference type="GO" id="GO:0005794">
    <property type="term" value="C:Golgi apparatus"/>
    <property type="evidence" value="ECO:0007669"/>
    <property type="project" value="TreeGrafter"/>
</dbReference>
<dbReference type="InterPro" id="IPR029962">
    <property type="entry name" value="TBL"/>
</dbReference>
<gene>
    <name evidence="10" type="primary">LOC110724863</name>
</gene>
<keyword evidence="5 7" id="KW-1133">Transmembrane helix</keyword>
<evidence type="ECO:0000256" key="6">
    <source>
        <dbReference type="ARBA" id="ARBA00023136"/>
    </source>
</evidence>
<organism evidence="10 11">
    <name type="scientific">Chenopodium quinoa</name>
    <name type="common">Quinoa</name>
    <dbReference type="NCBI Taxonomy" id="63459"/>
    <lineage>
        <taxon>Eukaryota</taxon>
        <taxon>Viridiplantae</taxon>
        <taxon>Streptophyta</taxon>
        <taxon>Embryophyta</taxon>
        <taxon>Tracheophyta</taxon>
        <taxon>Spermatophyta</taxon>
        <taxon>Magnoliopsida</taxon>
        <taxon>eudicotyledons</taxon>
        <taxon>Gunneridae</taxon>
        <taxon>Pentapetalae</taxon>
        <taxon>Caryophyllales</taxon>
        <taxon>Chenopodiaceae</taxon>
        <taxon>Chenopodioideae</taxon>
        <taxon>Atripliceae</taxon>
        <taxon>Chenopodium</taxon>
    </lineage>
</organism>
<evidence type="ECO:0000256" key="3">
    <source>
        <dbReference type="ARBA" id="ARBA00022692"/>
    </source>
</evidence>
<sequence length="415" mass="48648">MEQIHLTKTQYCSFNKKVVFQITLPIILFTIITLQLVKNISIKTPSNPIISTSYINNNEEQGAPPTESDTRIKKCDLYSGDWIPNMDAPYYTNETCWVIQEHQNCMKYGRPDTEFMKWRWKPNDCELPVFDPIKFFEIVKNKSMAFVGDSVARNQMQSLICLLSRVEHPLDVSTSKDDNFKRWYYQSYNFTLVILWSPYLVKTIENDPNGRTGKTFWGLHLDEADDVWKDEIDKYEYVIVSAGQWFFRPLIYYEKGQFMGCRYCEIDNLTEYSLSFGFRNAFRTAFKAILERESFKGKVYMRTFVPGHFEGGEWDHGGDCLRKRPYKSNEVKVEGETLELYTAQMEEFREGQRLAQQRGLSLQLLDMTQIMLLRPDGHPSTYGRPANLTWPSDCVHWCLPGPIDSWSDFLLLMLD</sequence>
<dbReference type="RefSeq" id="XP_021760047.1">
    <property type="nucleotide sequence ID" value="XM_021904355.1"/>
</dbReference>
<comment type="similarity">
    <text evidence="2">Belongs to the PC-esterase family. TBL subfamily.</text>
</comment>
<dbReference type="GeneID" id="110724863"/>
<dbReference type="Gramene" id="AUR62014555-RA">
    <property type="protein sequence ID" value="AUR62014555-RA:cds"/>
    <property type="gene ID" value="AUR62014555"/>
</dbReference>
<keyword evidence="11" id="KW-1185">Reference proteome</keyword>
<dbReference type="OrthoDB" id="630188at2759"/>
<accession>A0A803LKQ8</accession>
<dbReference type="InterPro" id="IPR026057">
    <property type="entry name" value="TBL_C"/>
</dbReference>
<keyword evidence="6 7" id="KW-0472">Membrane</keyword>
<evidence type="ECO:0000256" key="5">
    <source>
        <dbReference type="ARBA" id="ARBA00022989"/>
    </source>
</evidence>
<dbReference type="Pfam" id="PF13839">
    <property type="entry name" value="PC-Esterase"/>
    <property type="match status" value="1"/>
</dbReference>
<evidence type="ECO:0000256" key="1">
    <source>
        <dbReference type="ARBA" id="ARBA00004167"/>
    </source>
</evidence>
<dbReference type="GO" id="GO:0016020">
    <property type="term" value="C:membrane"/>
    <property type="evidence" value="ECO:0007669"/>
    <property type="project" value="UniProtKB-SubCell"/>
</dbReference>
<comment type="subcellular location">
    <subcellularLocation>
        <location evidence="1">Membrane</location>
        <topology evidence="1">Single-pass membrane protein</topology>
    </subcellularLocation>
</comment>
<reference evidence="10" key="1">
    <citation type="journal article" date="2017" name="Nature">
        <title>The genome of Chenopodium quinoa.</title>
        <authorList>
            <person name="Jarvis D.E."/>
            <person name="Ho Y.S."/>
            <person name="Lightfoot D.J."/>
            <person name="Schmoeckel S.M."/>
            <person name="Li B."/>
            <person name="Borm T.J.A."/>
            <person name="Ohyanagi H."/>
            <person name="Mineta K."/>
            <person name="Michell C.T."/>
            <person name="Saber N."/>
            <person name="Kharbatia N.M."/>
            <person name="Rupper R.R."/>
            <person name="Sharp A.R."/>
            <person name="Dally N."/>
            <person name="Boughton B.A."/>
            <person name="Woo Y.H."/>
            <person name="Gao G."/>
            <person name="Schijlen E.G.W.M."/>
            <person name="Guo X."/>
            <person name="Momin A.A."/>
            <person name="Negrao S."/>
            <person name="Al-Babili S."/>
            <person name="Gehring C."/>
            <person name="Roessner U."/>
            <person name="Jung C."/>
            <person name="Murphy K."/>
            <person name="Arold S.T."/>
            <person name="Gojobori T."/>
            <person name="van der Linden C.G."/>
            <person name="van Loo E.N."/>
            <person name="Jellen E.N."/>
            <person name="Maughan P.J."/>
            <person name="Tester M."/>
        </authorList>
    </citation>
    <scope>NUCLEOTIDE SEQUENCE [LARGE SCALE GENOMIC DNA]</scope>
    <source>
        <strain evidence="10">cv. PI 614886</strain>
    </source>
</reference>
<dbReference type="Pfam" id="PF14416">
    <property type="entry name" value="PMR5N"/>
    <property type="match status" value="1"/>
</dbReference>
<feature type="domain" description="Trichome birefringence-like C-terminal" evidence="8">
    <location>
        <begin position="127"/>
        <end position="411"/>
    </location>
</feature>
<evidence type="ECO:0000313" key="10">
    <source>
        <dbReference type="EnsemblPlants" id="AUR62014555-RA:cds"/>
    </source>
</evidence>
<proteinExistence type="inferred from homology"/>
<evidence type="ECO:0008006" key="12">
    <source>
        <dbReference type="Google" id="ProtNLM"/>
    </source>
</evidence>
<dbReference type="GO" id="GO:0016413">
    <property type="term" value="F:O-acetyltransferase activity"/>
    <property type="evidence" value="ECO:0007669"/>
    <property type="project" value="InterPro"/>
</dbReference>
<dbReference type="Proteomes" id="UP000596660">
    <property type="component" value="Unplaced"/>
</dbReference>
<protein>
    <recommendedName>
        <fullName evidence="12">Trichome birefringence-like N-terminal domain-containing protein</fullName>
    </recommendedName>
</protein>
<dbReference type="PANTHER" id="PTHR32285">
    <property type="entry name" value="PROTEIN TRICHOME BIREFRINGENCE-LIKE 9-RELATED"/>
    <property type="match status" value="1"/>
</dbReference>
<keyword evidence="4" id="KW-0735">Signal-anchor</keyword>
<evidence type="ECO:0000256" key="2">
    <source>
        <dbReference type="ARBA" id="ARBA00007727"/>
    </source>
</evidence>
<evidence type="ECO:0000259" key="8">
    <source>
        <dbReference type="Pfam" id="PF13839"/>
    </source>
</evidence>
<dbReference type="EnsemblPlants" id="AUR62014555-RA">
    <property type="protein sequence ID" value="AUR62014555-RA:cds"/>
    <property type="gene ID" value="AUR62014555"/>
</dbReference>
<evidence type="ECO:0000313" key="11">
    <source>
        <dbReference type="Proteomes" id="UP000596660"/>
    </source>
</evidence>
<evidence type="ECO:0000256" key="7">
    <source>
        <dbReference type="SAM" id="Phobius"/>
    </source>
</evidence>
<reference evidence="10" key="2">
    <citation type="submission" date="2021-03" db="UniProtKB">
        <authorList>
            <consortium name="EnsemblPlants"/>
        </authorList>
    </citation>
    <scope>IDENTIFICATION</scope>
</reference>
<dbReference type="KEGG" id="cqi:110724863"/>
<evidence type="ECO:0000259" key="9">
    <source>
        <dbReference type="Pfam" id="PF14416"/>
    </source>
</evidence>
<dbReference type="AlphaFoldDB" id="A0A803LKQ8"/>